<dbReference type="InterPro" id="IPR013249">
    <property type="entry name" value="RNA_pol_sigma70_r4_t2"/>
</dbReference>
<reference evidence="8" key="1">
    <citation type="submission" date="2016-09" db="EMBL/GenBank/DDBJ databases">
        <authorList>
            <person name="Varghese N."/>
            <person name="Submissions S."/>
        </authorList>
    </citation>
    <scope>NUCLEOTIDE SEQUENCE [LARGE SCALE GENOMIC DNA]</scope>
    <source>
        <strain evidence="8">ANC 4466</strain>
    </source>
</reference>
<evidence type="ECO:0000313" key="8">
    <source>
        <dbReference type="Proteomes" id="UP000219042"/>
    </source>
</evidence>
<accession>A0A240ECM9</accession>
<keyword evidence="2" id="KW-0805">Transcription regulation</keyword>
<dbReference type="EMBL" id="OANT01000010">
    <property type="protein sequence ID" value="SNX46306.1"/>
    <property type="molecule type" value="Genomic_DNA"/>
</dbReference>
<dbReference type="Pfam" id="PF04542">
    <property type="entry name" value="Sigma70_r2"/>
    <property type="match status" value="1"/>
</dbReference>
<dbReference type="SUPFAM" id="SSF88946">
    <property type="entry name" value="Sigma2 domain of RNA polymerase sigma factors"/>
    <property type="match status" value="1"/>
</dbReference>
<keyword evidence="8" id="KW-1185">Reference proteome</keyword>
<name>A0A240ECM9_9GAMM</name>
<dbReference type="GO" id="GO:0006352">
    <property type="term" value="P:DNA-templated transcription initiation"/>
    <property type="evidence" value="ECO:0007669"/>
    <property type="project" value="InterPro"/>
</dbReference>
<evidence type="ECO:0000313" key="7">
    <source>
        <dbReference type="EMBL" id="SNX46306.1"/>
    </source>
</evidence>
<dbReference type="RefSeq" id="WP_097080053.1">
    <property type="nucleotide sequence ID" value="NZ_BAABHT010000017.1"/>
</dbReference>
<evidence type="ECO:0000256" key="3">
    <source>
        <dbReference type="ARBA" id="ARBA00023082"/>
    </source>
</evidence>
<organism evidence="7 8">
    <name type="scientific">Acinetobacter puyangensis</name>
    <dbReference type="NCBI Taxonomy" id="1096779"/>
    <lineage>
        <taxon>Bacteria</taxon>
        <taxon>Pseudomonadati</taxon>
        <taxon>Pseudomonadota</taxon>
        <taxon>Gammaproteobacteria</taxon>
        <taxon>Moraxellales</taxon>
        <taxon>Moraxellaceae</taxon>
        <taxon>Acinetobacter</taxon>
    </lineage>
</organism>
<dbReference type="InterPro" id="IPR007627">
    <property type="entry name" value="RNA_pol_sigma70_r2"/>
</dbReference>
<sequence>MHNIVEHLYQNHHAWLYRWLKSRLKQDCIAADLAQDTFVKLIEHQERYTHYDHPRALLTTIAKNLANQWWRRKKIEQAYQDNLMQLEEQYHPSPEQELMILEALDELSSILNNLQGREKQVFILWQLDGLNYAQIAEQLDVALITIKRDMKKIMLCCLTVLDIED</sequence>
<evidence type="ECO:0000259" key="5">
    <source>
        <dbReference type="Pfam" id="PF04542"/>
    </source>
</evidence>
<dbReference type="GO" id="GO:0003677">
    <property type="term" value="F:DNA binding"/>
    <property type="evidence" value="ECO:0007669"/>
    <property type="project" value="InterPro"/>
</dbReference>
<evidence type="ECO:0000256" key="4">
    <source>
        <dbReference type="ARBA" id="ARBA00023163"/>
    </source>
</evidence>
<dbReference type="OrthoDB" id="9797134at2"/>
<dbReference type="InterPro" id="IPR039425">
    <property type="entry name" value="RNA_pol_sigma-70-like"/>
</dbReference>
<dbReference type="Gene3D" id="1.10.1740.10">
    <property type="match status" value="1"/>
</dbReference>
<comment type="similarity">
    <text evidence="1">Belongs to the sigma-70 factor family. ECF subfamily.</text>
</comment>
<dbReference type="AlphaFoldDB" id="A0A240ECM9"/>
<dbReference type="Proteomes" id="UP000219042">
    <property type="component" value="Unassembled WGS sequence"/>
</dbReference>
<dbReference type="PANTHER" id="PTHR43133:SF63">
    <property type="entry name" value="RNA POLYMERASE SIGMA FACTOR FECI-RELATED"/>
    <property type="match status" value="1"/>
</dbReference>
<dbReference type="GO" id="GO:0016987">
    <property type="term" value="F:sigma factor activity"/>
    <property type="evidence" value="ECO:0007669"/>
    <property type="project" value="UniProtKB-KW"/>
</dbReference>
<gene>
    <name evidence="7" type="ORF">SAMN05421731_11053</name>
</gene>
<proteinExistence type="inferred from homology"/>
<dbReference type="InterPro" id="IPR013325">
    <property type="entry name" value="RNA_pol_sigma_r2"/>
</dbReference>
<dbReference type="InterPro" id="IPR014284">
    <property type="entry name" value="RNA_pol_sigma-70_dom"/>
</dbReference>
<dbReference type="SUPFAM" id="SSF88659">
    <property type="entry name" value="Sigma3 and sigma4 domains of RNA polymerase sigma factors"/>
    <property type="match status" value="1"/>
</dbReference>
<feature type="domain" description="RNA polymerase sigma-70 region 2" evidence="5">
    <location>
        <begin position="8"/>
        <end position="74"/>
    </location>
</feature>
<feature type="domain" description="RNA polymerase sigma factor 70 region 4 type 2" evidence="6">
    <location>
        <begin position="105"/>
        <end position="155"/>
    </location>
</feature>
<keyword evidence="4" id="KW-0804">Transcription</keyword>
<evidence type="ECO:0000256" key="2">
    <source>
        <dbReference type="ARBA" id="ARBA00023015"/>
    </source>
</evidence>
<dbReference type="InterPro" id="IPR036388">
    <property type="entry name" value="WH-like_DNA-bd_sf"/>
</dbReference>
<dbReference type="Gene3D" id="1.10.10.10">
    <property type="entry name" value="Winged helix-like DNA-binding domain superfamily/Winged helix DNA-binding domain"/>
    <property type="match status" value="1"/>
</dbReference>
<dbReference type="PANTHER" id="PTHR43133">
    <property type="entry name" value="RNA POLYMERASE ECF-TYPE SIGMA FACTO"/>
    <property type="match status" value="1"/>
</dbReference>
<evidence type="ECO:0000256" key="1">
    <source>
        <dbReference type="ARBA" id="ARBA00010641"/>
    </source>
</evidence>
<evidence type="ECO:0000259" key="6">
    <source>
        <dbReference type="Pfam" id="PF08281"/>
    </source>
</evidence>
<dbReference type="InterPro" id="IPR013324">
    <property type="entry name" value="RNA_pol_sigma_r3/r4-like"/>
</dbReference>
<dbReference type="Pfam" id="PF08281">
    <property type="entry name" value="Sigma70_r4_2"/>
    <property type="match status" value="1"/>
</dbReference>
<dbReference type="NCBIfam" id="TIGR02937">
    <property type="entry name" value="sigma70-ECF"/>
    <property type="match status" value="1"/>
</dbReference>
<protein>
    <submittedName>
        <fullName evidence="7">RNA polymerase sigma-70 factor, ECF subfamily</fullName>
    </submittedName>
</protein>
<keyword evidence="3" id="KW-0731">Sigma factor</keyword>